<dbReference type="Pfam" id="PF02687">
    <property type="entry name" value="FtsX"/>
    <property type="match status" value="1"/>
</dbReference>
<evidence type="ECO:0000259" key="7">
    <source>
        <dbReference type="Pfam" id="PF02687"/>
    </source>
</evidence>
<feature type="transmembrane region" description="Helical" evidence="6">
    <location>
        <begin position="64"/>
        <end position="88"/>
    </location>
</feature>
<keyword evidence="9" id="KW-1185">Reference proteome</keyword>
<evidence type="ECO:0000256" key="6">
    <source>
        <dbReference type="PIRNR" id="PIRNR018968"/>
    </source>
</evidence>
<comment type="subcellular location">
    <subcellularLocation>
        <location evidence="1 6">Cell membrane</location>
        <topology evidence="1 6">Multi-pass membrane protein</topology>
    </subcellularLocation>
</comment>
<evidence type="ECO:0000313" key="9">
    <source>
        <dbReference type="Proteomes" id="UP001600941"/>
    </source>
</evidence>
<feature type="transmembrane region" description="Helical" evidence="6">
    <location>
        <begin position="27"/>
        <end position="44"/>
    </location>
</feature>
<dbReference type="RefSeq" id="WP_227210808.1">
    <property type="nucleotide sequence ID" value="NZ_BAABZQ010000001.1"/>
</dbReference>
<keyword evidence="4 6" id="KW-1133">Transmembrane helix</keyword>
<organism evidence="8 9">
    <name type="scientific">Blautia parvula</name>
    <dbReference type="NCBI Taxonomy" id="2877527"/>
    <lineage>
        <taxon>Bacteria</taxon>
        <taxon>Bacillati</taxon>
        <taxon>Bacillota</taxon>
        <taxon>Clostridia</taxon>
        <taxon>Lachnospirales</taxon>
        <taxon>Lachnospiraceae</taxon>
        <taxon>Blautia</taxon>
    </lineage>
</organism>
<protein>
    <submittedName>
        <fullName evidence="8">ABC transporter permease</fullName>
    </submittedName>
</protein>
<evidence type="ECO:0000256" key="2">
    <source>
        <dbReference type="ARBA" id="ARBA00022475"/>
    </source>
</evidence>
<keyword evidence="5 6" id="KW-0472">Membrane</keyword>
<keyword evidence="6" id="KW-0813">Transport</keyword>
<name>A0ABQ0BP46_9FIRM</name>
<dbReference type="InterPro" id="IPR052536">
    <property type="entry name" value="ABC-4_Integral_Memb_Prot"/>
</dbReference>
<feature type="domain" description="ABC3 transporter permease C-terminal" evidence="7">
    <location>
        <begin position="72"/>
        <end position="190"/>
    </location>
</feature>
<keyword evidence="2 6" id="KW-1003">Cell membrane</keyword>
<evidence type="ECO:0000256" key="1">
    <source>
        <dbReference type="ARBA" id="ARBA00004651"/>
    </source>
</evidence>
<dbReference type="InterPro" id="IPR027022">
    <property type="entry name" value="ABC_permease_BceB-typ"/>
</dbReference>
<evidence type="ECO:0000313" key="8">
    <source>
        <dbReference type="EMBL" id="GAA6498309.1"/>
    </source>
</evidence>
<comment type="caution">
    <text evidence="8">The sequence shown here is derived from an EMBL/GenBank/DDBJ whole genome shotgun (WGS) entry which is preliminary data.</text>
</comment>
<dbReference type="EMBL" id="BAABZQ010000001">
    <property type="protein sequence ID" value="GAA6498309.1"/>
    <property type="molecule type" value="Genomic_DNA"/>
</dbReference>
<feature type="transmembrane region" description="Helical" evidence="6">
    <location>
        <begin position="215"/>
        <end position="236"/>
    </location>
</feature>
<gene>
    <name evidence="8" type="ORF">K340107D12_11250</name>
</gene>
<comment type="similarity">
    <text evidence="6">Belongs to the ABC-4 integral membrane protein family.</text>
</comment>
<reference evidence="8 9" key="1">
    <citation type="submission" date="2024-04" db="EMBL/GenBank/DDBJ databases">
        <title>Defined microbial consortia suppress multidrug-resistant proinflammatory Enterobacteriaceae via ecological control.</title>
        <authorList>
            <person name="Furuichi M."/>
            <person name="Kawaguchi T."/>
            <person name="Pust M."/>
            <person name="Yasuma K."/>
            <person name="Plichta D."/>
            <person name="Hasegawa N."/>
            <person name="Ohya T."/>
            <person name="Bhattarai S."/>
            <person name="Sasajima S."/>
            <person name="Aoto Y."/>
            <person name="Tuganbaev T."/>
            <person name="Yaginuma M."/>
            <person name="Ueda M."/>
            <person name="Okahashi N."/>
            <person name="Amafuji K."/>
            <person name="Kiridooshi Y."/>
            <person name="Sugita K."/>
            <person name="Strazar M."/>
            <person name="Skelly A."/>
            <person name="Suda W."/>
            <person name="Hattori M."/>
            <person name="Nakamoto N."/>
            <person name="Caballero S."/>
            <person name="Norman J."/>
            <person name="Olle B."/>
            <person name="Tanoue T."/>
            <person name="Arita M."/>
            <person name="Bucci V."/>
            <person name="Atarashi K."/>
            <person name="Xavier R."/>
            <person name="Honda K."/>
        </authorList>
    </citation>
    <scope>NUCLEOTIDE SEQUENCE [LARGE SCALE GENOMIC DNA]</scope>
    <source>
        <strain evidence="9">k34-0107-D12</strain>
    </source>
</reference>
<dbReference type="PIRSF" id="PIRSF018968">
    <property type="entry name" value="ABC_permease_BceB"/>
    <property type="match status" value="1"/>
</dbReference>
<sequence length="673" mass="74566">MRSKKRISKKVFKELAAKNVKKSAKDYFIYFFTLTFAVCLFYTFNSIKDQFEILGIPDTFNYLAASQGAIAAVSVVSCMIIGFLVSYANRFLMKRRKKEFGVYFTLGMDRRDVGRLLMKETMKIGSAALLSGLLLGIGTSQVLSMITARISGAGLGSYSFIFSFGAAVAAVIFFGLTFAFVHFFNVRELKKMELIDLLYADRKNEEVPESKKRDVLLGILSILLFVSAFLLIFCLSETKFLEALTAGAALAAAGTVLFFISAAGIAADIMKKRKGFYYRKLHIFDVNQLGSRIKTAGISIAVVSILMYLSVSVMGIGMGLGQSAIIKKDKTAPYDISVEYYYFGDSTDDEMNGMSVLEKLEQQGAALPQYLESSADLTMYEQENLTESSLFAICTENTKVRRNFEDPPVLLLGADDYNKVRELLKLEPITLGENEYAFTYNEPDAKDLLSEYAGKQKEPLEIGGKELTLKEGGIYETTLYNSNIFGDIGTLVVPQKTAETGTPYLKVNNGMFKGNADIAYEEATADLNKAKNFIYISQKDINVEIMSDQLTSSYVGIYLGIIFLVTAGAVLALQQLTQSAENEKRYALLSKMGAGEKLMRKSLMTQMKVYFGLPFSLAALNAAFTMAGAYRNIPYLTKGETFQNIFFAAGLSIVIYAVYFMTTYSGSKRILKL</sequence>
<dbReference type="InterPro" id="IPR003838">
    <property type="entry name" value="ABC3_permease_C"/>
</dbReference>
<keyword evidence="3 6" id="KW-0812">Transmembrane</keyword>
<accession>A0ABQ0BP46</accession>
<dbReference type="PANTHER" id="PTHR46795:SF3">
    <property type="entry name" value="ABC TRANSPORTER PERMEASE"/>
    <property type="match status" value="1"/>
</dbReference>
<dbReference type="Proteomes" id="UP001600941">
    <property type="component" value="Unassembled WGS sequence"/>
</dbReference>
<feature type="transmembrane region" description="Helical" evidence="6">
    <location>
        <begin position="248"/>
        <end position="270"/>
    </location>
</feature>
<feature type="transmembrane region" description="Helical" evidence="6">
    <location>
        <begin position="555"/>
        <end position="576"/>
    </location>
</feature>
<evidence type="ECO:0000256" key="3">
    <source>
        <dbReference type="ARBA" id="ARBA00022692"/>
    </source>
</evidence>
<evidence type="ECO:0000256" key="4">
    <source>
        <dbReference type="ARBA" id="ARBA00022989"/>
    </source>
</evidence>
<feature type="transmembrane region" description="Helical" evidence="6">
    <location>
        <begin position="158"/>
        <end position="184"/>
    </location>
</feature>
<feature type="transmembrane region" description="Helical" evidence="6">
    <location>
        <begin position="609"/>
        <end position="630"/>
    </location>
</feature>
<proteinExistence type="inferred from homology"/>
<feature type="transmembrane region" description="Helical" evidence="6">
    <location>
        <begin position="642"/>
        <end position="662"/>
    </location>
</feature>
<dbReference type="PANTHER" id="PTHR46795">
    <property type="entry name" value="ABC TRANSPORTER PERMEASE-RELATED-RELATED"/>
    <property type="match status" value="1"/>
</dbReference>
<feature type="transmembrane region" description="Helical" evidence="6">
    <location>
        <begin position="124"/>
        <end position="146"/>
    </location>
</feature>
<feature type="transmembrane region" description="Helical" evidence="6">
    <location>
        <begin position="298"/>
        <end position="320"/>
    </location>
</feature>
<evidence type="ECO:0000256" key="5">
    <source>
        <dbReference type="ARBA" id="ARBA00023136"/>
    </source>
</evidence>